<dbReference type="AlphaFoldDB" id="A0A316V9Q7"/>
<gene>
    <name evidence="2" type="ORF">FA14DRAFT_180627</name>
</gene>
<name>A0A316V9Q7_9BASI</name>
<organism evidence="2 3">
    <name type="scientific">Meira miltonrushii</name>
    <dbReference type="NCBI Taxonomy" id="1280837"/>
    <lineage>
        <taxon>Eukaryota</taxon>
        <taxon>Fungi</taxon>
        <taxon>Dikarya</taxon>
        <taxon>Basidiomycota</taxon>
        <taxon>Ustilaginomycotina</taxon>
        <taxon>Exobasidiomycetes</taxon>
        <taxon>Exobasidiales</taxon>
        <taxon>Brachybasidiaceae</taxon>
        <taxon>Meira</taxon>
    </lineage>
</organism>
<feature type="region of interest" description="Disordered" evidence="1">
    <location>
        <begin position="379"/>
        <end position="451"/>
    </location>
</feature>
<dbReference type="Proteomes" id="UP000245771">
    <property type="component" value="Unassembled WGS sequence"/>
</dbReference>
<proteinExistence type="predicted"/>
<keyword evidence="3" id="KW-1185">Reference proteome</keyword>
<feature type="compositionally biased region" description="Basic residues" evidence="1">
    <location>
        <begin position="426"/>
        <end position="444"/>
    </location>
</feature>
<feature type="compositionally biased region" description="Basic and acidic residues" evidence="1">
    <location>
        <begin position="464"/>
        <end position="474"/>
    </location>
</feature>
<feature type="compositionally biased region" description="Low complexity" evidence="1">
    <location>
        <begin position="652"/>
        <end position="672"/>
    </location>
</feature>
<dbReference type="OrthoDB" id="10445581at2759"/>
<feature type="compositionally biased region" description="Basic and acidic residues" evidence="1">
    <location>
        <begin position="485"/>
        <end position="498"/>
    </location>
</feature>
<feature type="compositionally biased region" description="Basic residues" evidence="1">
    <location>
        <begin position="905"/>
        <end position="918"/>
    </location>
</feature>
<feature type="compositionally biased region" description="Basic and acidic residues" evidence="1">
    <location>
        <begin position="513"/>
        <end position="524"/>
    </location>
</feature>
<feature type="compositionally biased region" description="Polar residues" evidence="1">
    <location>
        <begin position="1"/>
        <end position="10"/>
    </location>
</feature>
<accession>A0A316V9Q7</accession>
<feature type="compositionally biased region" description="Basic and acidic residues" evidence="1">
    <location>
        <begin position="551"/>
        <end position="590"/>
    </location>
</feature>
<feature type="region of interest" description="Disordered" evidence="1">
    <location>
        <begin position="464"/>
        <end position="744"/>
    </location>
</feature>
<protein>
    <submittedName>
        <fullName evidence="2">Uncharacterized protein</fullName>
    </submittedName>
</protein>
<reference evidence="2 3" key="1">
    <citation type="journal article" date="2018" name="Mol. Biol. Evol.">
        <title>Broad Genomic Sampling Reveals a Smut Pathogenic Ancestry of the Fungal Clade Ustilaginomycotina.</title>
        <authorList>
            <person name="Kijpornyongpan T."/>
            <person name="Mondo S.J."/>
            <person name="Barry K."/>
            <person name="Sandor L."/>
            <person name="Lee J."/>
            <person name="Lipzen A."/>
            <person name="Pangilinan J."/>
            <person name="LaButti K."/>
            <person name="Hainaut M."/>
            <person name="Henrissat B."/>
            <person name="Grigoriev I.V."/>
            <person name="Spatafora J.W."/>
            <person name="Aime M.C."/>
        </authorList>
    </citation>
    <scope>NUCLEOTIDE SEQUENCE [LARGE SCALE GENOMIC DNA]</scope>
    <source>
        <strain evidence="2 3">MCA 3882</strain>
    </source>
</reference>
<dbReference type="GeneID" id="37022804"/>
<dbReference type="RefSeq" id="XP_025354296.1">
    <property type="nucleotide sequence ID" value="XM_025501023.1"/>
</dbReference>
<feature type="region of interest" description="Disordered" evidence="1">
    <location>
        <begin position="1"/>
        <end position="27"/>
    </location>
</feature>
<evidence type="ECO:0000313" key="3">
    <source>
        <dbReference type="Proteomes" id="UP000245771"/>
    </source>
</evidence>
<evidence type="ECO:0000256" key="1">
    <source>
        <dbReference type="SAM" id="MobiDB-lite"/>
    </source>
</evidence>
<feature type="region of interest" description="Disordered" evidence="1">
    <location>
        <begin position="886"/>
        <end position="946"/>
    </location>
</feature>
<feature type="compositionally biased region" description="Basic and acidic residues" evidence="1">
    <location>
        <begin position="623"/>
        <end position="634"/>
    </location>
</feature>
<dbReference type="EMBL" id="KZ819604">
    <property type="protein sequence ID" value="PWN33994.1"/>
    <property type="molecule type" value="Genomic_DNA"/>
</dbReference>
<feature type="compositionally biased region" description="Gly residues" evidence="1">
    <location>
        <begin position="387"/>
        <end position="397"/>
    </location>
</feature>
<sequence length="1031" mass="116744">MGGAQNTSNVPAAPIPPPPMPNGAGLNVTAVNATTNEPHHAVRVIPVSGLPLIVTAKDEPNQKPLFHCPIDSKDEQCLAEHKDVHPPHHHEEHIGNMFAEFELEPCNPENPNQLQVVMLTDDRFNEENRQPNRPLTPTEYLIGCSSKMPLLGGRTAYKVEPQFRRVGRNKFVNYMRKRSFETLKKRNQDEIIEEEIIELQPQYAPFHRQSEEERLNFLDIKSPFKRYIGNAPDHHHRWGARCAEFGDVDGVACSREQLHRNMQFMKVNKPAFNQDRRRELDAHLFKRATMSENGALHRTFKKRSLTPEQARTVRMFKRQQELKEEEAKMDYVRRWAEGNAVRRSFEPLDGPLLLQRDFDEDEDEDHAFVRRHLDEDNVWETRSPKGGHPGHPGGAGFNGMPRPMAKRDLTNAEEDEKLETRSFNSKGRRGGGPRGPPNRRMRKRALSENGLEERAVIEGNVDDALEKRSNDSHNKWRGGYNGRYNKRDLQDDELEKRSNKNRGWGGGSHGGWHKREELSKRDLQDDNLDDDLEKRSNKNRGWGGGSHGGWHKREEPSKLTKRAVSESGKDDLHASLQKRDLQLEDDKLETRSIGTTHKGGGAAMGRPGVNNAAGGARPAGMKRSLEGEGDKLETRSIGTSHGRGGHPGAGRGTAAAPPANNVAAGPAAAQPNRRVKRDVLSDPIDIDDSFEKRSHSHGGPYNAGRGWKKRDLIGTYDEQDGLEKRSNGNSYKNRRWKRSNPDDIHLQKRQVADLEDYDDVALEKRHKHWGWGKHGGYRWKREEDESLDNPALVRRAFSDSGKDDLIANLQKRNQYWAGGGGNYWAGQWGGGGGGGGGGEGMRKRQIYHPKDLHFNMDRLQEFLMEHGAVHDLLEFEHEMDRDRDLVKRGPRSWDGRGPGSDFGPRRGRRGWRRWRRGPGPRGPGPRSRGRGPPPPPSPGDYDWGRRDLEYDDDDALTVRSVLSAHGDIFPRGFDDFAEAEIQDVQKRDEIVKAEDPVVQKRDAATKAAIPTVQKRDTIASAAWNWAMKKLL</sequence>
<evidence type="ECO:0000313" key="2">
    <source>
        <dbReference type="EMBL" id="PWN33994.1"/>
    </source>
</evidence>
<feature type="compositionally biased region" description="Gly residues" evidence="1">
    <location>
        <begin position="641"/>
        <end position="651"/>
    </location>
</feature>
<dbReference type="InParanoid" id="A0A316V9Q7"/>